<keyword evidence="1" id="KW-0812">Transmembrane</keyword>
<organism evidence="2 3">
    <name type="scientific">Jeotgalibaca ciconiae</name>
    <dbReference type="NCBI Taxonomy" id="2496265"/>
    <lineage>
        <taxon>Bacteria</taxon>
        <taxon>Bacillati</taxon>
        <taxon>Bacillota</taxon>
        <taxon>Bacilli</taxon>
        <taxon>Lactobacillales</taxon>
        <taxon>Carnobacteriaceae</taxon>
        <taxon>Jeotgalibaca</taxon>
    </lineage>
</organism>
<keyword evidence="1" id="KW-0472">Membrane</keyword>
<accession>A0A3S9HAB0</accession>
<feature type="transmembrane region" description="Helical" evidence="1">
    <location>
        <begin position="7"/>
        <end position="28"/>
    </location>
</feature>
<feature type="transmembrane region" description="Helical" evidence="1">
    <location>
        <begin position="34"/>
        <end position="53"/>
    </location>
</feature>
<dbReference type="Proteomes" id="UP000273326">
    <property type="component" value="Chromosome"/>
</dbReference>
<dbReference type="KEGG" id="jeh:EJN90_06490"/>
<keyword evidence="1" id="KW-1133">Transmembrane helix</keyword>
<proteinExistence type="predicted"/>
<evidence type="ECO:0000313" key="3">
    <source>
        <dbReference type="Proteomes" id="UP000273326"/>
    </source>
</evidence>
<sequence length="95" mass="11066">MTKTKKLLYLFYVALALVLGLLEVNHMIQIRNQVVWFLGIVFAVKLFTTIPFPQHELSTIRATERLSKEQRKHPTMNFLDFLLIIIPPILFLGLT</sequence>
<keyword evidence="3" id="KW-1185">Reference proteome</keyword>
<gene>
    <name evidence="2" type="ORF">EJN90_06490</name>
</gene>
<dbReference type="EMBL" id="CP034465">
    <property type="protein sequence ID" value="AZP04316.1"/>
    <property type="molecule type" value="Genomic_DNA"/>
</dbReference>
<dbReference type="AlphaFoldDB" id="A0A3S9HAB0"/>
<name>A0A3S9HAB0_9LACT</name>
<feature type="transmembrane region" description="Helical" evidence="1">
    <location>
        <begin position="74"/>
        <end position="94"/>
    </location>
</feature>
<evidence type="ECO:0000256" key="1">
    <source>
        <dbReference type="SAM" id="Phobius"/>
    </source>
</evidence>
<reference evidence="3" key="1">
    <citation type="submission" date="2018-12" db="EMBL/GenBank/DDBJ databases">
        <title>Complete genome sequencing of Jeotgalibaca sp. H21T32.</title>
        <authorList>
            <person name="Bae J.-W."/>
            <person name="Lee S.-Y."/>
        </authorList>
    </citation>
    <scope>NUCLEOTIDE SEQUENCE [LARGE SCALE GENOMIC DNA]</scope>
    <source>
        <strain evidence="3">H21T32</strain>
    </source>
</reference>
<dbReference type="RefSeq" id="WP_126109610.1">
    <property type="nucleotide sequence ID" value="NZ_CP034465.1"/>
</dbReference>
<protein>
    <submittedName>
        <fullName evidence="2">Uncharacterized protein</fullName>
    </submittedName>
</protein>
<evidence type="ECO:0000313" key="2">
    <source>
        <dbReference type="EMBL" id="AZP04316.1"/>
    </source>
</evidence>